<dbReference type="GO" id="GO:0003677">
    <property type="term" value="F:DNA binding"/>
    <property type="evidence" value="ECO:0007669"/>
    <property type="project" value="UniProtKB-KW"/>
</dbReference>
<dbReference type="Proteomes" id="UP000807850">
    <property type="component" value="Unassembled WGS sequence"/>
</dbReference>
<evidence type="ECO:0000256" key="5">
    <source>
        <dbReference type="PROSITE-ProRule" id="PRU00169"/>
    </source>
</evidence>
<keyword evidence="3" id="KW-0238">DNA-binding</keyword>
<dbReference type="SMART" id="SM00421">
    <property type="entry name" value="HTH_LUXR"/>
    <property type="match status" value="1"/>
</dbReference>
<accession>A0A9D6L9Y5</accession>
<dbReference type="PANTHER" id="PTHR43214">
    <property type="entry name" value="TWO-COMPONENT RESPONSE REGULATOR"/>
    <property type="match status" value="1"/>
</dbReference>
<evidence type="ECO:0000259" key="7">
    <source>
        <dbReference type="PROSITE" id="PS50110"/>
    </source>
</evidence>
<evidence type="ECO:0000313" key="9">
    <source>
        <dbReference type="Proteomes" id="UP000807850"/>
    </source>
</evidence>
<dbReference type="CDD" id="cd06170">
    <property type="entry name" value="LuxR_C_like"/>
    <property type="match status" value="1"/>
</dbReference>
<dbReference type="PROSITE" id="PS00622">
    <property type="entry name" value="HTH_LUXR_1"/>
    <property type="match status" value="1"/>
</dbReference>
<evidence type="ECO:0000256" key="1">
    <source>
        <dbReference type="ARBA" id="ARBA00022553"/>
    </source>
</evidence>
<dbReference type="PROSITE" id="PS50043">
    <property type="entry name" value="HTH_LUXR_2"/>
    <property type="match status" value="1"/>
</dbReference>
<comment type="caution">
    <text evidence="8">The sequence shown here is derived from an EMBL/GenBank/DDBJ whole genome shotgun (WGS) entry which is preliminary data.</text>
</comment>
<keyword evidence="1" id="KW-0597">Phosphoprotein</keyword>
<dbReference type="InterPro" id="IPR039420">
    <property type="entry name" value="WalR-like"/>
</dbReference>
<feature type="domain" description="HTH luxR-type" evidence="6">
    <location>
        <begin position="188"/>
        <end position="253"/>
    </location>
</feature>
<protein>
    <submittedName>
        <fullName evidence="8">Response regulator transcription factor</fullName>
    </submittedName>
</protein>
<dbReference type="SUPFAM" id="SSF46894">
    <property type="entry name" value="C-terminal effector domain of the bipartite response regulators"/>
    <property type="match status" value="1"/>
</dbReference>
<dbReference type="GO" id="GO:0006355">
    <property type="term" value="P:regulation of DNA-templated transcription"/>
    <property type="evidence" value="ECO:0007669"/>
    <property type="project" value="InterPro"/>
</dbReference>
<dbReference type="PRINTS" id="PR00038">
    <property type="entry name" value="HTHLUXR"/>
</dbReference>
<keyword evidence="4" id="KW-0804">Transcription</keyword>
<evidence type="ECO:0000259" key="6">
    <source>
        <dbReference type="PROSITE" id="PS50043"/>
    </source>
</evidence>
<dbReference type="InterPro" id="IPR001789">
    <property type="entry name" value="Sig_transdc_resp-reg_receiver"/>
</dbReference>
<evidence type="ECO:0000256" key="3">
    <source>
        <dbReference type="ARBA" id="ARBA00023125"/>
    </source>
</evidence>
<reference evidence="8" key="1">
    <citation type="submission" date="2020-07" db="EMBL/GenBank/DDBJ databases">
        <title>Huge and variable diversity of episymbiotic CPR bacteria and DPANN archaea in groundwater ecosystems.</title>
        <authorList>
            <person name="He C.Y."/>
            <person name="Keren R."/>
            <person name="Whittaker M."/>
            <person name="Farag I.F."/>
            <person name="Doudna J."/>
            <person name="Cate J.H.D."/>
            <person name="Banfield J.F."/>
        </authorList>
    </citation>
    <scope>NUCLEOTIDE SEQUENCE</scope>
    <source>
        <strain evidence="8">NC_groundwater_928_Pr1_S-0.2um_72_17</strain>
    </source>
</reference>
<dbReference type="InterPro" id="IPR011006">
    <property type="entry name" value="CheY-like_superfamily"/>
</dbReference>
<dbReference type="PROSITE" id="PS50110">
    <property type="entry name" value="RESPONSE_REGULATORY"/>
    <property type="match status" value="1"/>
</dbReference>
<proteinExistence type="predicted"/>
<evidence type="ECO:0000256" key="2">
    <source>
        <dbReference type="ARBA" id="ARBA00023015"/>
    </source>
</evidence>
<sequence>MPRHPQHRPGRAPRRARRGPAAFRVVVADGQAIDRGGMVGLLEGEPDFEVVGEAASTAECIQQCRSLEPDVLVLALNLAGHDPCSALPAVRTALPRLRVLAVSERGVANCLVLNPPGRARREAEHRVACAYGTDCLQLAASQGAMGTLRRSADPEDLFRAVRAVAAGQAWYDTTTADGLLTSTSPDALQGRLTTLSARERDVAAQIADGLSNKEISTALGISEPTVKKHVGRVLEKLGFQDRLQVGLFLARNPLVLRPKS</sequence>
<dbReference type="EMBL" id="JACQAY010000155">
    <property type="protein sequence ID" value="MBI3539612.1"/>
    <property type="molecule type" value="Genomic_DNA"/>
</dbReference>
<dbReference type="GO" id="GO:0000160">
    <property type="term" value="P:phosphorelay signal transduction system"/>
    <property type="evidence" value="ECO:0007669"/>
    <property type="project" value="InterPro"/>
</dbReference>
<dbReference type="AlphaFoldDB" id="A0A9D6L9Y5"/>
<dbReference type="PANTHER" id="PTHR43214:SF24">
    <property type="entry name" value="TRANSCRIPTIONAL REGULATORY PROTEIN NARL-RELATED"/>
    <property type="match status" value="1"/>
</dbReference>
<evidence type="ECO:0000256" key="4">
    <source>
        <dbReference type="ARBA" id="ARBA00023163"/>
    </source>
</evidence>
<organism evidence="8 9">
    <name type="scientific">Eiseniibacteriota bacterium</name>
    <dbReference type="NCBI Taxonomy" id="2212470"/>
    <lineage>
        <taxon>Bacteria</taxon>
        <taxon>Candidatus Eiseniibacteriota</taxon>
    </lineage>
</organism>
<comment type="caution">
    <text evidence="5">Lacks conserved residue(s) required for the propagation of feature annotation.</text>
</comment>
<dbReference type="SUPFAM" id="SSF52172">
    <property type="entry name" value="CheY-like"/>
    <property type="match status" value="1"/>
</dbReference>
<feature type="domain" description="Response regulatory" evidence="7">
    <location>
        <begin position="24"/>
        <end position="165"/>
    </location>
</feature>
<keyword evidence="2" id="KW-0805">Transcription regulation</keyword>
<dbReference type="InterPro" id="IPR016032">
    <property type="entry name" value="Sig_transdc_resp-reg_C-effctor"/>
</dbReference>
<dbReference type="InterPro" id="IPR058245">
    <property type="entry name" value="NreC/VraR/RcsB-like_REC"/>
</dbReference>
<dbReference type="CDD" id="cd17535">
    <property type="entry name" value="REC_NarL-like"/>
    <property type="match status" value="1"/>
</dbReference>
<dbReference type="Gene3D" id="3.40.50.2300">
    <property type="match status" value="2"/>
</dbReference>
<dbReference type="InterPro" id="IPR000792">
    <property type="entry name" value="Tscrpt_reg_LuxR_C"/>
</dbReference>
<gene>
    <name evidence="8" type="ORF">HY076_05015</name>
</gene>
<evidence type="ECO:0000313" key="8">
    <source>
        <dbReference type="EMBL" id="MBI3539612.1"/>
    </source>
</evidence>
<dbReference type="Pfam" id="PF00196">
    <property type="entry name" value="GerE"/>
    <property type="match status" value="1"/>
</dbReference>
<name>A0A9D6L9Y5_UNCEI</name>